<evidence type="ECO:0000313" key="3">
    <source>
        <dbReference type="EMBL" id="WOD42820.1"/>
    </source>
</evidence>
<protein>
    <submittedName>
        <fullName evidence="3">CHAT domain-containing protein</fullName>
    </submittedName>
</protein>
<evidence type="ECO:0000313" key="4">
    <source>
        <dbReference type="Proteomes" id="UP001302486"/>
    </source>
</evidence>
<evidence type="ECO:0000259" key="1">
    <source>
        <dbReference type="Pfam" id="PF12770"/>
    </source>
</evidence>
<reference evidence="4" key="1">
    <citation type="submission" date="2024-06" db="EMBL/GenBank/DDBJ databases">
        <title>Hwangdonia haimaensis gen. nov., sp. nov., a member of the family Flavobacteriaceae isolated from the haima cold seep.</title>
        <authorList>
            <person name="Li J."/>
        </authorList>
    </citation>
    <scope>NUCLEOTIDE SEQUENCE [LARGE SCALE GENOMIC DNA]</scope>
    <source>
        <strain evidence="4">SCSIO 19198</strain>
    </source>
</reference>
<dbReference type="Gene3D" id="3.40.50.1820">
    <property type="entry name" value="alpha/beta hydrolase"/>
    <property type="match status" value="1"/>
</dbReference>
<dbReference type="InterPro" id="IPR055803">
    <property type="entry name" value="DUF7379"/>
</dbReference>
<organism evidence="3 4">
    <name type="scientific">Hwangdonia lutea</name>
    <dbReference type="NCBI Taxonomy" id="3075823"/>
    <lineage>
        <taxon>Bacteria</taxon>
        <taxon>Pseudomonadati</taxon>
        <taxon>Bacteroidota</taxon>
        <taxon>Flavobacteriia</taxon>
        <taxon>Flavobacteriales</taxon>
        <taxon>Flavobacteriaceae</taxon>
        <taxon>Hwangdonia</taxon>
    </lineage>
</organism>
<keyword evidence="4" id="KW-1185">Reference proteome</keyword>
<sequence>MTKKAKIIGVEREVANIDYIVPNTLDQKFELKSYIEVSSKRSKNTLNTVVFEENDLVALQFTDNTEWIGHPEDVQAIYDKKTLTKRSLSSEDYVFDIQIISEDASRGFIKRAMVKVFSVFKPISKAKNKVEMGIQKLAEAYDNRMQSHPGLYQINDKFNRIEYTKNLDISRPILLLLHGTLSTTNDAFFKLNDNNDTWNDMVSLYDNQILALEHHTLSVSPLQNALDFLNDCPKGCNLDILSHSRGGLVADILAKCDHRNPIIGFSKNEIGILSSDEDEAGNQALMQAINKIAKTKKITVNKVVRVAAPSSGTTILSRRVDHFFNLFLNAVSLAFGIGNPIYHAVKAFLLELVSQKENPEVLPGLNAMMPESLFQKMMNASDTSVVSDLYNIAGDADVGGINFNSLKVILANLFYKADNDLVVDTKRMEHGVKRNEGIYKYLVEGSSTNHFNYFSADNSSAAIIEALRANENNPTALFTKHVYTEGERGILLDALSLEGVSLKTKSDGITKDIVIIVPGIMGSTLTNNKEDQWVDMRELNRGAIVKKLNIDAKKVDASGVIKKYYYPLAEHLSEKYDVITFEFDWRKSVREAAKQLQIQLEDFMQSTSGKIHIIAHSMGGLVVRQCMIDHSDTWSKFKENVQNRFVMLGTPWLGSYLIMEVLTGHSKRVKQLAFIDFKHNRSELLKVFWKFPGVFELLPIEDDDVKRPFWQQNFWKSIDSKTNLKHMPEPKDNAQSLKDFKAYRDTIKKFLEEDLTNDHFRNIYYICGQSDQTVFDYEFKNRFLSKYKKLVYKATSHGDGSVTWKTGIPKQLLNTSNLYYTHTSHGDLANEAYIFHGISDILESGSTNRLSNQQPASRSGEIISEVFESPEPLHDSQAVVEALFGTHKKSEPESEFFNVKVIHGDLKMSAYPVMVGHFFMDLILSSEKALDGYLDNRLSQRLGIGYYPGKIGESEVFFNLKTQPKGAIVCGLGSSNGLTSYVLSKTVKQAVLKYAMFMRDNYTLPQAKKYATGISFVLMGIGYGKLPIEDSIKGILLGVAEANKLIKKTGEGLKLIENIEIVNYYESIASEAYFSLTRLYNIDNRVAFNYTKGIARRPGAKKRKIFQNEAYDRWFNLQITSILDNDENTDETETVTGFKYDASYGLARVEQEMVNVGLHKINHLLEEMSVSSSWDQRLSKSLFEMLIPNDFKNTFRNQNNLVLKLDKCAAQIPWELLHDCHITDVPASVDSSFIRQLVTEDTTRFNQVALNNIEAFVVGDPIYNQENLQQLPAAKAESEWVSNQLSKDGYQVNLLLNSNAKHIMMELFSKHYKMMHFAGHGIYDPENNNVGIAIGGGICIDPAMINQIGYVPEFVFINCCFSGVVDAQDDKYSQNRYRLAANIGTQLIEMGVKAIVIAGWAVDDAAAKVFSETFYKCMLKGYDFGSAVKSARFECYQEHKHSNTWGAYQCYGNQFYKFDTRQKSNRQLQEYVVASQVHTDLDNLLISIRDKKVDEKTALIKLDAYIDKAEASNLLDAMVLEKEALIYDELGNTEVAFQKYKGLFEFDNGNYSIKALEQYCLVQSYRLKSNIESLIESDAKEKISNAVTTYLDEIRLLTLAGRNASRLNIVGNAYKISAKYLDGVKKIEQLKTAYAYYNEAMEMASDKHSGQYLNALSNMLFVGYILEQLGDDKLLDRLQTNKTFEKVTDLSKFLKDFRQELDDFDKEDLDISVLIGMTEISYAILLISENNDDHQDQHILKWYKDIFNQIYSPRYINIEISQIDFLLEYVENEEVAECLGVIKTELINLLKQ</sequence>
<proteinExistence type="predicted"/>
<dbReference type="Pfam" id="PF24096">
    <property type="entry name" value="DUF7379"/>
    <property type="match status" value="1"/>
</dbReference>
<dbReference type="EMBL" id="CP136521">
    <property type="protein sequence ID" value="WOD42820.1"/>
    <property type="molecule type" value="Genomic_DNA"/>
</dbReference>
<dbReference type="GO" id="GO:0006629">
    <property type="term" value="P:lipid metabolic process"/>
    <property type="evidence" value="ECO:0007669"/>
    <property type="project" value="InterPro"/>
</dbReference>
<dbReference type="InterPro" id="IPR029058">
    <property type="entry name" value="AB_hydrolase_fold"/>
</dbReference>
<feature type="domain" description="CHAT" evidence="1">
    <location>
        <begin position="1176"/>
        <end position="1453"/>
    </location>
</feature>
<dbReference type="Pfam" id="PF12770">
    <property type="entry name" value="CHAT"/>
    <property type="match status" value="1"/>
</dbReference>
<gene>
    <name evidence="3" type="ORF">RNZ46_12555</name>
</gene>
<accession>A0AA97EMI1</accession>
<evidence type="ECO:0000259" key="2">
    <source>
        <dbReference type="Pfam" id="PF24096"/>
    </source>
</evidence>
<dbReference type="InterPro" id="IPR003386">
    <property type="entry name" value="LACT/PDAT_acylTrfase"/>
</dbReference>
<dbReference type="Pfam" id="PF02450">
    <property type="entry name" value="LCAT"/>
    <property type="match status" value="1"/>
</dbReference>
<dbReference type="KEGG" id="hws:RNZ46_12555"/>
<dbReference type="InterPro" id="IPR024983">
    <property type="entry name" value="CHAT_dom"/>
</dbReference>
<dbReference type="PANTHER" id="PTHR11440">
    <property type="entry name" value="LECITHIN-CHOLESTEROL ACYLTRANSFERASE-RELATED"/>
    <property type="match status" value="1"/>
</dbReference>
<name>A0AA97EMI1_9FLAO</name>
<dbReference type="RefSeq" id="WP_316982511.1">
    <property type="nucleotide sequence ID" value="NZ_CP136521.1"/>
</dbReference>
<feature type="domain" description="DUF7379" evidence="2">
    <location>
        <begin position="174"/>
        <end position="255"/>
    </location>
</feature>
<dbReference type="GO" id="GO:0008374">
    <property type="term" value="F:O-acyltransferase activity"/>
    <property type="evidence" value="ECO:0007669"/>
    <property type="project" value="InterPro"/>
</dbReference>
<dbReference type="SUPFAM" id="SSF53474">
    <property type="entry name" value="alpha/beta-Hydrolases"/>
    <property type="match status" value="1"/>
</dbReference>
<dbReference type="Proteomes" id="UP001302486">
    <property type="component" value="Chromosome"/>
</dbReference>